<dbReference type="RefSeq" id="WP_259312256.1">
    <property type="nucleotide sequence ID" value="NZ_CP087164.1"/>
</dbReference>
<accession>A0A9E6Y2G8</accession>
<name>A0A9E6Y2G8_9ACTN</name>
<gene>
    <name evidence="3" type="primary">linX_2</name>
    <name evidence="3" type="ORF">DSM104329_04650</name>
</gene>
<dbReference type="FunFam" id="3.40.50.720:FF:000084">
    <property type="entry name" value="Short-chain dehydrogenase reductase"/>
    <property type="match status" value="1"/>
</dbReference>
<dbReference type="EMBL" id="CP087164">
    <property type="protein sequence ID" value="UGS38226.1"/>
    <property type="molecule type" value="Genomic_DNA"/>
</dbReference>
<dbReference type="PRINTS" id="PR00081">
    <property type="entry name" value="GDHRDH"/>
</dbReference>
<dbReference type="InterPro" id="IPR036291">
    <property type="entry name" value="NAD(P)-bd_dom_sf"/>
</dbReference>
<comment type="similarity">
    <text evidence="1">Belongs to the short-chain dehydrogenases/reductases (SDR) family.</text>
</comment>
<dbReference type="Pfam" id="PF13561">
    <property type="entry name" value="adh_short_C2"/>
    <property type="match status" value="1"/>
</dbReference>
<dbReference type="InterPro" id="IPR002347">
    <property type="entry name" value="SDR_fam"/>
</dbReference>
<proteinExistence type="inferred from homology"/>
<dbReference type="PANTHER" id="PTHR24321">
    <property type="entry name" value="DEHYDROGENASES, SHORT CHAIN"/>
    <property type="match status" value="1"/>
</dbReference>
<dbReference type="PANTHER" id="PTHR24321:SF8">
    <property type="entry name" value="ESTRADIOL 17-BETA-DEHYDROGENASE 8-RELATED"/>
    <property type="match status" value="1"/>
</dbReference>
<dbReference type="EC" id="1.1.1.-" evidence="3"/>
<organism evidence="3 4">
    <name type="scientific">Capillimicrobium parvum</name>
    <dbReference type="NCBI Taxonomy" id="2884022"/>
    <lineage>
        <taxon>Bacteria</taxon>
        <taxon>Bacillati</taxon>
        <taxon>Actinomycetota</taxon>
        <taxon>Thermoleophilia</taxon>
        <taxon>Solirubrobacterales</taxon>
        <taxon>Capillimicrobiaceae</taxon>
        <taxon>Capillimicrobium</taxon>
    </lineage>
</organism>
<dbReference type="Proteomes" id="UP001162834">
    <property type="component" value="Chromosome"/>
</dbReference>
<evidence type="ECO:0000256" key="2">
    <source>
        <dbReference type="ARBA" id="ARBA00023002"/>
    </source>
</evidence>
<keyword evidence="2 3" id="KW-0560">Oxidoreductase</keyword>
<dbReference type="CDD" id="cd05233">
    <property type="entry name" value="SDR_c"/>
    <property type="match status" value="1"/>
</dbReference>
<dbReference type="KEGG" id="sbae:DSM104329_04650"/>
<reference evidence="3" key="1">
    <citation type="journal article" date="2022" name="Int. J. Syst. Evol. Microbiol.">
        <title>Pseudomonas aegrilactucae sp. nov. and Pseudomonas morbosilactucae sp. nov., pathogens causing bacterial rot of lettuce in Japan.</title>
        <authorList>
            <person name="Sawada H."/>
            <person name="Fujikawa T."/>
            <person name="Satou M."/>
        </authorList>
    </citation>
    <scope>NUCLEOTIDE SEQUENCE</scope>
    <source>
        <strain evidence="3">0166_1</strain>
    </source>
</reference>
<dbReference type="SUPFAM" id="SSF51735">
    <property type="entry name" value="NAD(P)-binding Rossmann-fold domains"/>
    <property type="match status" value="1"/>
</dbReference>
<protein>
    <submittedName>
        <fullName evidence="3">2,5-dichloro-2,5-cyclohexadiene-1,4-diol dehydrogenase LinX</fullName>
        <ecNumber evidence="3">1.1.1.-</ecNumber>
    </submittedName>
</protein>
<evidence type="ECO:0000313" key="4">
    <source>
        <dbReference type="Proteomes" id="UP001162834"/>
    </source>
</evidence>
<dbReference type="Gene3D" id="3.40.50.720">
    <property type="entry name" value="NAD(P)-binding Rossmann-like Domain"/>
    <property type="match status" value="1"/>
</dbReference>
<evidence type="ECO:0000313" key="3">
    <source>
        <dbReference type="EMBL" id="UGS38226.1"/>
    </source>
</evidence>
<evidence type="ECO:0000256" key="1">
    <source>
        <dbReference type="ARBA" id="ARBA00006484"/>
    </source>
</evidence>
<dbReference type="AlphaFoldDB" id="A0A9E6Y2G8"/>
<dbReference type="GO" id="GO:0016491">
    <property type="term" value="F:oxidoreductase activity"/>
    <property type="evidence" value="ECO:0007669"/>
    <property type="project" value="UniProtKB-KW"/>
</dbReference>
<sequence length="248" mass="25527">MPRVAVVSGGTSGIGRAVAVRLAADGFEVVAFGSDRERVARLRDAHPELDARCVDVTDADAVHALVADVHARSGRVDVLCPAAGIKHPGGVADTAVETWDRTFAVNVRGAFLLTRAVLPGMVRRRSGCIVYIGSPSARGGVDHAAYVSSKGALHALAMAVALDHVGDRIRANTVVAGATRTGMNRRRPEAVFARLAEGNAAGRVNEPEDVANVVAFLASPAAETISGACIDVGAFAGQGVLDDGKAHP</sequence>
<keyword evidence="4" id="KW-1185">Reference proteome</keyword>